<dbReference type="EMBL" id="LR797104">
    <property type="protein sequence ID" value="CAB4187683.1"/>
    <property type="molecule type" value="Genomic_DNA"/>
</dbReference>
<protein>
    <submittedName>
        <fullName evidence="5">Uncharacterized protein</fullName>
    </submittedName>
</protein>
<dbReference type="InterPro" id="IPR011989">
    <property type="entry name" value="ARM-like"/>
</dbReference>
<evidence type="ECO:0000313" key="5">
    <source>
        <dbReference type="EMBL" id="CAB4177674.1"/>
    </source>
</evidence>
<evidence type="ECO:0000256" key="1">
    <source>
        <dbReference type="SAM" id="MobiDB-lite"/>
    </source>
</evidence>
<keyword evidence="2" id="KW-1133">Transmembrane helix</keyword>
<proteinExistence type="predicted"/>
<feature type="region of interest" description="Disordered" evidence="1">
    <location>
        <begin position="501"/>
        <end position="521"/>
    </location>
</feature>
<feature type="transmembrane region" description="Helical" evidence="2">
    <location>
        <begin position="167"/>
        <end position="184"/>
    </location>
</feature>
<feature type="transmembrane region" description="Helical" evidence="2">
    <location>
        <begin position="305"/>
        <end position="328"/>
    </location>
</feature>
<feature type="transmembrane region" description="Helical" evidence="2">
    <location>
        <begin position="191"/>
        <end position="215"/>
    </location>
</feature>
<accession>A0A6J5QD98</accession>
<dbReference type="Gene3D" id="1.25.10.10">
    <property type="entry name" value="Leucine-rich Repeat Variant"/>
    <property type="match status" value="1"/>
</dbReference>
<evidence type="ECO:0000313" key="4">
    <source>
        <dbReference type="EMBL" id="CAB4164220.1"/>
    </source>
</evidence>
<feature type="transmembrane region" description="Helical" evidence="2">
    <location>
        <begin position="377"/>
        <end position="397"/>
    </location>
</feature>
<evidence type="ECO:0000313" key="6">
    <source>
        <dbReference type="EMBL" id="CAB4187683.1"/>
    </source>
</evidence>
<feature type="transmembrane region" description="Helical" evidence="2">
    <location>
        <begin position="221"/>
        <end position="241"/>
    </location>
</feature>
<feature type="transmembrane region" description="Helical" evidence="2">
    <location>
        <begin position="262"/>
        <end position="285"/>
    </location>
</feature>
<sequence length="521" mass="52220">MPANLAMQQLAQIFANLAARAQSAGVGLAAIHASTLGERIDSVSASLGGLRVSLAPLASRLGDLFQALGQIQTVRQFTDGLKVIGQGLGAALLVPVALAAAGTSRALGAAGGFALYLGREFRAAGADIKTRFVSQFPRFSSAMVAASKAVGLFAISSLPVVGAMAKLGLAVAALGLVVGSRVAVGAAKVAAVGGMVAGGAVKGAVAVGGAVGGAAKGVLDGALGAIAGVAGAFTGIIGIASKFVEALNPAIMEQLNLAFSDLFAVVGRLFVPVMAAVIPIVRTFADAMVPVVQGLMPVFGILAEALMNLAGPIIGIFSGVLLTLTPIFEQFAKGLTEIAATIGGSLGPIIDAILPVLMVLLQLFIDLLPAVNDMLQAFAMIFTSGLQLAIPYLVWALQGLAEAIVYVVSWFGKTMKEGAVIMSDFAKTLMPEGGPAKTLKVPEITPDASRGAASKGAQFMGFAELGKGLMAASFGSGANTPEMKTAENTGKIAAGIDRLVAGQNPPPAGGLPINQPGAGKR</sequence>
<evidence type="ECO:0000313" key="3">
    <source>
        <dbReference type="EMBL" id="CAB4146850.1"/>
    </source>
</evidence>
<keyword evidence="2" id="KW-0812">Transmembrane</keyword>
<evidence type="ECO:0000256" key="2">
    <source>
        <dbReference type="SAM" id="Phobius"/>
    </source>
</evidence>
<dbReference type="EMBL" id="LR796473">
    <property type="protein sequence ID" value="CAB4146850.1"/>
    <property type="molecule type" value="Genomic_DNA"/>
</dbReference>
<dbReference type="EMBL" id="LR796764">
    <property type="protein sequence ID" value="CAB4164220.1"/>
    <property type="molecule type" value="Genomic_DNA"/>
</dbReference>
<name>A0A6J5QD98_9CAUD</name>
<dbReference type="EMBL" id="LR796951">
    <property type="protein sequence ID" value="CAB4177674.1"/>
    <property type="molecule type" value="Genomic_DNA"/>
</dbReference>
<keyword evidence="2" id="KW-0472">Membrane</keyword>
<reference evidence="5" key="1">
    <citation type="submission" date="2020-05" db="EMBL/GenBank/DDBJ databases">
        <authorList>
            <person name="Chiriac C."/>
            <person name="Salcher M."/>
            <person name="Ghai R."/>
            <person name="Kavagutti S V."/>
        </authorList>
    </citation>
    <scope>NUCLEOTIDE SEQUENCE</scope>
</reference>
<feature type="transmembrane region" description="Helical" evidence="2">
    <location>
        <begin position="340"/>
        <end position="365"/>
    </location>
</feature>
<organism evidence="5">
    <name type="scientific">uncultured Caudovirales phage</name>
    <dbReference type="NCBI Taxonomy" id="2100421"/>
    <lineage>
        <taxon>Viruses</taxon>
        <taxon>Duplodnaviria</taxon>
        <taxon>Heunggongvirae</taxon>
        <taxon>Uroviricota</taxon>
        <taxon>Caudoviricetes</taxon>
        <taxon>Peduoviridae</taxon>
        <taxon>Maltschvirus</taxon>
        <taxon>Maltschvirus maltsch</taxon>
    </lineage>
</organism>
<gene>
    <name evidence="5" type="ORF">UFOVP1003_30</name>
    <name evidence="6" type="ORF">UFOVP1153_46</name>
    <name evidence="3" type="ORF">UFOVP493_46</name>
    <name evidence="4" type="ORF">UFOVP829_14</name>
</gene>